<dbReference type="Proteomes" id="UP000676079">
    <property type="component" value="Chromosome"/>
</dbReference>
<dbReference type="InterPro" id="IPR011009">
    <property type="entry name" value="Kinase-like_dom_sf"/>
</dbReference>
<dbReference type="Gene3D" id="3.90.1200.10">
    <property type="match status" value="1"/>
</dbReference>
<dbReference type="EMBL" id="CP074133">
    <property type="protein sequence ID" value="QUX23180.1"/>
    <property type="molecule type" value="Genomic_DNA"/>
</dbReference>
<evidence type="ECO:0000259" key="1">
    <source>
        <dbReference type="Pfam" id="PF01636"/>
    </source>
</evidence>
<reference evidence="2 3" key="1">
    <citation type="submission" date="2021-05" db="EMBL/GenBank/DDBJ databases">
        <title>Direct Submission.</title>
        <authorList>
            <person name="Li K."/>
            <person name="Gao J."/>
        </authorList>
    </citation>
    <scope>NUCLEOTIDE SEQUENCE [LARGE SCALE GENOMIC DNA]</scope>
    <source>
        <strain evidence="2 3">Mg02</strain>
    </source>
</reference>
<accession>A0ABX8BLS5</accession>
<evidence type="ECO:0000313" key="3">
    <source>
        <dbReference type="Proteomes" id="UP000676079"/>
    </source>
</evidence>
<dbReference type="SUPFAM" id="SSF56112">
    <property type="entry name" value="Protein kinase-like (PK-like)"/>
    <property type="match status" value="1"/>
</dbReference>
<proteinExistence type="predicted"/>
<dbReference type="InterPro" id="IPR002575">
    <property type="entry name" value="Aminoglycoside_PTrfase"/>
</dbReference>
<sequence length="354" mass="37968">MASKPTTFDPIPLEDVPEVTALLERNGFGGFVEDTLTSYLGRNDIWAGETESGRGVFVKRLNGPAEDVRARLERIALVDGLTADSPDLVGPRVHAVDTEHGLAAFELLEDVVNGADLARDDLFTEEMSEQAGRALAALHSLEVPEELSAGARPADPPRTLDSIDLETYAAASAGELDLWRLLHDDGEVASALAVPPGGAGRHRTGLVHGDLRLDQFLSDGDVLYLTDWEEIRPGDPASDIGAFAGEWLHRGVMAMTSSPEDPISGGARRFELLRSNIEAFWAAYLEARPEARGDIDLAVRATAYVGHHLFNRVLAAAQHAAYLTPLNKAAAGVGRRALLNPQGYAPAIGFGERV</sequence>
<dbReference type="NCBIfam" id="NF038156">
    <property type="entry name" value="lant_syn_V_LxmK"/>
    <property type="match status" value="1"/>
</dbReference>
<organism evidence="2 3">
    <name type="scientific">Nocardiopsis changdeensis</name>
    <dbReference type="NCBI Taxonomy" id="2831969"/>
    <lineage>
        <taxon>Bacteria</taxon>
        <taxon>Bacillati</taxon>
        <taxon>Actinomycetota</taxon>
        <taxon>Actinomycetes</taxon>
        <taxon>Streptosporangiales</taxon>
        <taxon>Nocardiopsidaceae</taxon>
        <taxon>Nocardiopsis</taxon>
    </lineage>
</organism>
<protein>
    <submittedName>
        <fullName evidence="2">Class IV lanthionine synthetase subunit LxmK</fullName>
    </submittedName>
</protein>
<feature type="domain" description="Aminoglycoside phosphotransferase" evidence="1">
    <location>
        <begin position="50"/>
        <end position="244"/>
    </location>
</feature>
<name>A0ABX8BLS5_9ACTN</name>
<dbReference type="Pfam" id="PF01636">
    <property type="entry name" value="APH"/>
    <property type="match status" value="1"/>
</dbReference>
<evidence type="ECO:0000313" key="2">
    <source>
        <dbReference type="EMBL" id="QUX23180.1"/>
    </source>
</evidence>
<keyword evidence="3" id="KW-1185">Reference proteome</keyword>
<dbReference type="RefSeq" id="WP_220564405.1">
    <property type="nucleotide sequence ID" value="NZ_CP074133.1"/>
</dbReference>
<gene>
    <name evidence="2" type="primary">lxmK</name>
    <name evidence="2" type="ORF">KGD84_01895</name>
</gene>